<name>A0ABP8V0T7_9GAMM</name>
<evidence type="ECO:0000313" key="2">
    <source>
        <dbReference type="Proteomes" id="UP001500604"/>
    </source>
</evidence>
<proteinExistence type="predicted"/>
<gene>
    <name evidence="1" type="ORF">GCM10023116_16550</name>
</gene>
<keyword evidence="2" id="KW-1185">Reference proteome</keyword>
<reference evidence="2" key="1">
    <citation type="journal article" date="2019" name="Int. J. Syst. Evol. Microbiol.">
        <title>The Global Catalogue of Microorganisms (GCM) 10K type strain sequencing project: providing services to taxonomists for standard genome sequencing and annotation.</title>
        <authorList>
            <consortium name="The Broad Institute Genomics Platform"/>
            <consortium name="The Broad Institute Genome Sequencing Center for Infectious Disease"/>
            <person name="Wu L."/>
            <person name="Ma J."/>
        </authorList>
    </citation>
    <scope>NUCLEOTIDE SEQUENCE [LARGE SCALE GENOMIC DNA]</scope>
    <source>
        <strain evidence="2">JCM 17805</strain>
    </source>
</reference>
<evidence type="ECO:0000313" key="1">
    <source>
        <dbReference type="EMBL" id="GAA4649381.1"/>
    </source>
</evidence>
<accession>A0ABP8V0T7</accession>
<sequence>MLEDFEGENFSDSDVYGDLQDKMEKKLKCIHYFKQLTQNNVVAWHTLSCHMHRTHQNNLEATLHQTLNNVLGCKVILPPPVRRYKVYRSDDDASHIVIKHIFEYYQLAEALPPKADKLLPCASSLPTPTAQTPPSMTAVDNFADARNLSIYRESWSHAKITASMEFMIDLNQPDRAMVSPFDLHLALP</sequence>
<dbReference type="Proteomes" id="UP001500604">
    <property type="component" value="Unassembled WGS sequence"/>
</dbReference>
<protein>
    <submittedName>
        <fullName evidence="1">Uncharacterized protein</fullName>
    </submittedName>
</protein>
<dbReference type="EMBL" id="BAABFL010000132">
    <property type="protein sequence ID" value="GAA4649381.1"/>
    <property type="molecule type" value="Genomic_DNA"/>
</dbReference>
<organism evidence="1 2">
    <name type="scientific">Kistimonas scapharcae</name>
    <dbReference type="NCBI Taxonomy" id="1036133"/>
    <lineage>
        <taxon>Bacteria</taxon>
        <taxon>Pseudomonadati</taxon>
        <taxon>Pseudomonadota</taxon>
        <taxon>Gammaproteobacteria</taxon>
        <taxon>Oceanospirillales</taxon>
        <taxon>Endozoicomonadaceae</taxon>
        <taxon>Kistimonas</taxon>
    </lineage>
</organism>
<comment type="caution">
    <text evidence="1">The sequence shown here is derived from an EMBL/GenBank/DDBJ whole genome shotgun (WGS) entry which is preliminary data.</text>
</comment>